<sequence>MRHTPISAAVLLSLVVASAQAGQPATPAAMTAYANQLLDAQKIASDGPGVTVLVARGDQLLYKGARGMASIELGVPMQPDHLLRIGSVTKQFAAAALLKQIDEGKARLDDPISRFLPDYPNGSKITLLHLLNHTSGVKSYTGIPGYMGNPVRRDLGTAELIKEFKDLPVDFQPGEKWAYNNSGYVLLGAVVEAISGKSWHQSIDELLLQPVRITGVHYQAGDRLFKGMAQGYTLNAQAQVAPAGYLSMTQPHAAGALIANAEGLWHWNQALHGGKLISAASYQRMTTPEGPAQPVHYGFGIATATLRGQPMLTHGGGIHGFVSVLDYLPQSRTTVVILRNSDGPGLAMETVARKLAAFAVGEPFAPAQAVAVPAEQLKSAEGVYAREDKQSRMLRVKDGVLHSQRSSGGSTALIALGGDRFAFPDSLTEMQIERGADGKAVAARVFNNGEKDDAERWVRSGELPSELVFIPLSAAQMQALVGSYVSPQFSVRVFVDEQGRLQGQAPGQPAFELKASTPRRVHVPQVDAQLDFSAEEGQAASVTLLQGGNTLVMARK</sequence>
<dbReference type="Proteomes" id="UP001180453">
    <property type="component" value="Unassembled WGS sequence"/>
</dbReference>
<organism evidence="3 4">
    <name type="scientific">Roseateles saccharophilus</name>
    <name type="common">Pseudomonas saccharophila</name>
    <dbReference type="NCBI Taxonomy" id="304"/>
    <lineage>
        <taxon>Bacteria</taxon>
        <taxon>Pseudomonadati</taxon>
        <taxon>Pseudomonadota</taxon>
        <taxon>Betaproteobacteria</taxon>
        <taxon>Burkholderiales</taxon>
        <taxon>Sphaerotilaceae</taxon>
        <taxon>Roseateles</taxon>
    </lineage>
</organism>
<dbReference type="Pfam" id="PF00144">
    <property type="entry name" value="Beta-lactamase"/>
    <property type="match status" value="1"/>
</dbReference>
<reference evidence="3 4" key="1">
    <citation type="submission" date="2023-07" db="EMBL/GenBank/DDBJ databases">
        <title>Sorghum-associated microbial communities from plants grown in Nebraska, USA.</title>
        <authorList>
            <person name="Schachtman D."/>
        </authorList>
    </citation>
    <scope>NUCLEOTIDE SEQUENCE [LARGE SCALE GENOMIC DNA]</scope>
    <source>
        <strain evidence="3 4">BE314</strain>
    </source>
</reference>
<gene>
    <name evidence="3" type="ORF">J2X20_001386</name>
</gene>
<feature type="chain" id="PRO_5045724723" evidence="1">
    <location>
        <begin position="22"/>
        <end position="556"/>
    </location>
</feature>
<dbReference type="SUPFAM" id="SSF56601">
    <property type="entry name" value="beta-lactamase/transpeptidase-like"/>
    <property type="match status" value="1"/>
</dbReference>
<dbReference type="PANTHER" id="PTHR46825">
    <property type="entry name" value="D-ALANYL-D-ALANINE-CARBOXYPEPTIDASE/ENDOPEPTIDASE AMPH"/>
    <property type="match status" value="1"/>
</dbReference>
<evidence type="ECO:0000256" key="1">
    <source>
        <dbReference type="SAM" id="SignalP"/>
    </source>
</evidence>
<feature type="domain" description="Beta-lactamase-related" evidence="2">
    <location>
        <begin position="44"/>
        <end position="348"/>
    </location>
</feature>
<keyword evidence="4" id="KW-1185">Reference proteome</keyword>
<dbReference type="RefSeq" id="WP_310262782.1">
    <property type="nucleotide sequence ID" value="NZ_JAVDXU010000001.1"/>
</dbReference>
<evidence type="ECO:0000259" key="2">
    <source>
        <dbReference type="Pfam" id="PF00144"/>
    </source>
</evidence>
<dbReference type="InterPro" id="IPR050491">
    <property type="entry name" value="AmpC-like"/>
</dbReference>
<accession>A0ABU1YIT0</accession>
<dbReference type="PANTHER" id="PTHR46825:SF9">
    <property type="entry name" value="BETA-LACTAMASE-RELATED DOMAIN-CONTAINING PROTEIN"/>
    <property type="match status" value="1"/>
</dbReference>
<keyword evidence="1" id="KW-0732">Signal</keyword>
<dbReference type="InterPro" id="IPR001466">
    <property type="entry name" value="Beta-lactam-related"/>
</dbReference>
<name>A0ABU1YIT0_ROSSA</name>
<protein>
    <submittedName>
        <fullName evidence="3">CubicO group peptidase (Beta-lactamase class C family)</fullName>
    </submittedName>
</protein>
<dbReference type="EMBL" id="JAVDXU010000001">
    <property type="protein sequence ID" value="MDR7268757.1"/>
    <property type="molecule type" value="Genomic_DNA"/>
</dbReference>
<proteinExistence type="predicted"/>
<evidence type="ECO:0000313" key="4">
    <source>
        <dbReference type="Proteomes" id="UP001180453"/>
    </source>
</evidence>
<evidence type="ECO:0000313" key="3">
    <source>
        <dbReference type="EMBL" id="MDR7268757.1"/>
    </source>
</evidence>
<comment type="caution">
    <text evidence="3">The sequence shown here is derived from an EMBL/GenBank/DDBJ whole genome shotgun (WGS) entry which is preliminary data.</text>
</comment>
<dbReference type="InterPro" id="IPR012338">
    <property type="entry name" value="Beta-lactam/transpept-like"/>
</dbReference>
<feature type="signal peptide" evidence="1">
    <location>
        <begin position="1"/>
        <end position="21"/>
    </location>
</feature>
<dbReference type="Gene3D" id="3.40.710.10">
    <property type="entry name" value="DD-peptidase/beta-lactamase superfamily"/>
    <property type="match status" value="1"/>
</dbReference>